<accession>A0ABQ6HXX9</accession>
<evidence type="ECO:0000313" key="3">
    <source>
        <dbReference type="Proteomes" id="UP001157091"/>
    </source>
</evidence>
<keyword evidence="3" id="KW-1185">Reference proteome</keyword>
<protein>
    <submittedName>
        <fullName evidence="2">Membrane protein</fullName>
    </submittedName>
</protein>
<dbReference type="InterPro" id="IPR021315">
    <property type="entry name" value="Gap/Sap"/>
</dbReference>
<dbReference type="RefSeq" id="WP_284292321.1">
    <property type="nucleotide sequence ID" value="NZ_BSUK01000001.1"/>
</dbReference>
<feature type="transmembrane region" description="Helical" evidence="1">
    <location>
        <begin position="38"/>
        <end position="60"/>
    </location>
</feature>
<feature type="transmembrane region" description="Helical" evidence="1">
    <location>
        <begin position="133"/>
        <end position="150"/>
    </location>
</feature>
<dbReference type="Pfam" id="PF11139">
    <property type="entry name" value="SfLAP"/>
    <property type="match status" value="1"/>
</dbReference>
<proteinExistence type="predicted"/>
<name>A0ABQ6HXX9_9MICO</name>
<sequence length="222" mass="22701">MGAAIGQSLPVAVGVLVSPLPIVAVVLMLVTPRAKANALSFLLGWLVGIYVLGAIVVLVAGAATPSDDKPGWVAWVKIVLGLLLLFVAFRQWSGRPKGDAEPPTPKWMSAIDTFKPPAAFGLAVLLGAVNPKNLLLVVSGAAAISAAAPGDTGTQLGALAVFTVVAALGVAAPIVVYLAMGSRAAKILDELKTWMIHNNAVIMAILLLVIGFKMIGDGITAI</sequence>
<feature type="transmembrane region" description="Helical" evidence="1">
    <location>
        <begin position="156"/>
        <end position="179"/>
    </location>
</feature>
<keyword evidence="1" id="KW-0812">Transmembrane</keyword>
<keyword evidence="1" id="KW-0472">Membrane</keyword>
<keyword evidence="1" id="KW-1133">Transmembrane helix</keyword>
<feature type="transmembrane region" description="Helical" evidence="1">
    <location>
        <begin position="72"/>
        <end position="89"/>
    </location>
</feature>
<organism evidence="2 3">
    <name type="scientific">Luteimicrobium album</name>
    <dbReference type="NCBI Taxonomy" id="1054550"/>
    <lineage>
        <taxon>Bacteria</taxon>
        <taxon>Bacillati</taxon>
        <taxon>Actinomycetota</taxon>
        <taxon>Actinomycetes</taxon>
        <taxon>Micrococcales</taxon>
        <taxon>Luteimicrobium</taxon>
    </lineage>
</organism>
<comment type="caution">
    <text evidence="2">The sequence shown here is derived from an EMBL/GenBank/DDBJ whole genome shotgun (WGS) entry which is preliminary data.</text>
</comment>
<evidence type="ECO:0000256" key="1">
    <source>
        <dbReference type="SAM" id="Phobius"/>
    </source>
</evidence>
<gene>
    <name evidence="2" type="ORF">GCM10025864_10210</name>
</gene>
<feature type="transmembrane region" description="Helical" evidence="1">
    <location>
        <begin position="12"/>
        <end position="31"/>
    </location>
</feature>
<evidence type="ECO:0000313" key="2">
    <source>
        <dbReference type="EMBL" id="GMA23262.1"/>
    </source>
</evidence>
<dbReference type="EMBL" id="BSUK01000001">
    <property type="protein sequence ID" value="GMA23262.1"/>
    <property type="molecule type" value="Genomic_DNA"/>
</dbReference>
<reference evidence="3" key="1">
    <citation type="journal article" date="2019" name="Int. J. Syst. Evol. Microbiol.">
        <title>The Global Catalogue of Microorganisms (GCM) 10K type strain sequencing project: providing services to taxonomists for standard genome sequencing and annotation.</title>
        <authorList>
            <consortium name="The Broad Institute Genomics Platform"/>
            <consortium name="The Broad Institute Genome Sequencing Center for Infectious Disease"/>
            <person name="Wu L."/>
            <person name="Ma J."/>
        </authorList>
    </citation>
    <scope>NUCLEOTIDE SEQUENCE [LARGE SCALE GENOMIC DNA]</scope>
    <source>
        <strain evidence="3">NBRC 106348</strain>
    </source>
</reference>
<feature type="transmembrane region" description="Helical" evidence="1">
    <location>
        <begin position="200"/>
        <end position="216"/>
    </location>
</feature>
<dbReference type="Proteomes" id="UP001157091">
    <property type="component" value="Unassembled WGS sequence"/>
</dbReference>